<accession>A0AAT9JSH9</accession>
<dbReference type="RefSeq" id="WP_208677240.1">
    <property type="nucleotide sequence ID" value="NZ_CP034671.2"/>
</dbReference>
<dbReference type="EMBL" id="CP034671">
    <property type="protein sequence ID" value="QFZ91859.2"/>
    <property type="molecule type" value="Genomic_DNA"/>
</dbReference>
<reference evidence="1" key="1">
    <citation type="submission" date="2024-01" db="EMBL/GenBank/DDBJ databases">
        <title>Synechococcus elongatus PCC 11802, a close yet different native of Synechococcus elongatus PCC 11801.</title>
        <authorList>
            <person name="Jaiswal D."/>
            <person name="Sengupta A."/>
            <person name="Sengupta S."/>
            <person name="Pakrasi H.B."/>
            <person name="Wangikar P."/>
        </authorList>
    </citation>
    <scope>NUCLEOTIDE SEQUENCE</scope>
    <source>
        <strain evidence="1">PCC 11802</strain>
    </source>
</reference>
<dbReference type="AlphaFoldDB" id="A0AAT9JSH9"/>
<evidence type="ECO:0000313" key="1">
    <source>
        <dbReference type="EMBL" id="QFZ91859.2"/>
    </source>
</evidence>
<organism evidence="1">
    <name type="scientific">Synechococcus elongatus PCC 11802</name>
    <dbReference type="NCBI Taxonomy" id="2283154"/>
    <lineage>
        <taxon>Bacteria</taxon>
        <taxon>Bacillati</taxon>
        <taxon>Cyanobacteriota</taxon>
        <taxon>Cyanophyceae</taxon>
        <taxon>Synechococcales</taxon>
        <taxon>Synechococcaceae</taxon>
        <taxon>Synechococcus</taxon>
    </lineage>
</organism>
<name>A0AAT9JSH9_SYNEL</name>
<proteinExistence type="predicted"/>
<protein>
    <submittedName>
        <fullName evidence="1">Uncharacterized protein</fullName>
    </submittedName>
</protein>
<gene>
    <name evidence="1" type="ORF">EKO22_05190</name>
</gene>
<sequence>MSKFINSLSDQNAQEVFGGWFNSTTVKQYLYSPIKSEAISGASADAANISLGGFRVTQIAKPTANSTATSIVYGPSVNSKIV</sequence>